<dbReference type="Pfam" id="PF02018">
    <property type="entry name" value="CBM_4_9"/>
    <property type="match status" value="1"/>
</dbReference>
<evidence type="ECO:0000256" key="3">
    <source>
        <dbReference type="SAM" id="SignalP"/>
    </source>
</evidence>
<dbReference type="eggNOG" id="ENOG502RJ5R">
    <property type="taxonomic scope" value="Eukaryota"/>
</dbReference>
<dbReference type="SUPFAM" id="SSF49785">
    <property type="entry name" value="Galactose-binding domain-like"/>
    <property type="match status" value="1"/>
</dbReference>
<dbReference type="EMBL" id="GG698919">
    <property type="protein sequence ID" value="EEU37999.1"/>
    <property type="molecule type" value="Genomic_DNA"/>
</dbReference>
<dbReference type="InParanoid" id="C7ZCY2"/>
<evidence type="ECO:0000259" key="4">
    <source>
        <dbReference type="Pfam" id="PF02018"/>
    </source>
</evidence>
<dbReference type="GeneID" id="9669924"/>
<feature type="chain" id="PRO_5002989022" description="CBM-cenC domain-containing protein" evidence="3">
    <location>
        <begin position="22"/>
        <end position="347"/>
    </location>
</feature>
<dbReference type="OrthoDB" id="5104649at2759"/>
<keyword evidence="6" id="KW-1185">Reference proteome</keyword>
<accession>C7ZCY2</accession>
<dbReference type="OMA" id="YATDITI"/>
<evidence type="ECO:0000256" key="1">
    <source>
        <dbReference type="ARBA" id="ARBA00022801"/>
    </source>
</evidence>
<dbReference type="Gene3D" id="2.60.120.260">
    <property type="entry name" value="Galactose-binding domain-like"/>
    <property type="match status" value="1"/>
</dbReference>
<dbReference type="VEuPathDB" id="FungiDB:NECHADRAFT_84380"/>
<dbReference type="InterPro" id="IPR003305">
    <property type="entry name" value="CenC_carb-bd"/>
</dbReference>
<dbReference type="HOGENOM" id="CLU_799481_0_0_1"/>
<reference evidence="5 6" key="1">
    <citation type="journal article" date="2009" name="PLoS Genet.">
        <title>The genome of Nectria haematococca: contribution of supernumerary chromosomes to gene expansion.</title>
        <authorList>
            <person name="Coleman J.J."/>
            <person name="Rounsley S.D."/>
            <person name="Rodriguez-Carres M."/>
            <person name="Kuo A."/>
            <person name="Wasmann C.C."/>
            <person name="Grimwood J."/>
            <person name="Schmutz J."/>
            <person name="Taga M."/>
            <person name="White G.J."/>
            <person name="Zhou S."/>
            <person name="Schwartz D.C."/>
            <person name="Freitag M."/>
            <person name="Ma L.J."/>
            <person name="Danchin E.G."/>
            <person name="Henrissat B."/>
            <person name="Coutinho P.M."/>
            <person name="Nelson D.R."/>
            <person name="Straney D."/>
            <person name="Napoli C.A."/>
            <person name="Barker B.M."/>
            <person name="Gribskov M."/>
            <person name="Rep M."/>
            <person name="Kroken S."/>
            <person name="Molnar I."/>
            <person name="Rensing C."/>
            <person name="Kennell J.C."/>
            <person name="Zamora J."/>
            <person name="Farman M.L."/>
            <person name="Selker E.U."/>
            <person name="Salamov A."/>
            <person name="Shapiro H."/>
            <person name="Pangilinan J."/>
            <person name="Lindquist E."/>
            <person name="Lamers C."/>
            <person name="Grigoriev I.V."/>
            <person name="Geiser D.M."/>
            <person name="Covert S.F."/>
            <person name="Temporini E."/>
            <person name="Vanetten H.D."/>
        </authorList>
    </citation>
    <scope>NUCLEOTIDE SEQUENCE [LARGE SCALE GENOMIC DNA]</scope>
    <source>
        <strain evidence="6">ATCC MYA-4622 / CBS 123669 / FGSC 9596 / NRRL 45880 / 77-13-4</strain>
    </source>
</reference>
<protein>
    <recommendedName>
        <fullName evidence="4">CBM-cenC domain-containing protein</fullName>
    </recommendedName>
</protein>
<gene>
    <name evidence="5" type="ORF">NECHADRAFT_84380</name>
</gene>
<dbReference type="AlphaFoldDB" id="C7ZCY2"/>
<dbReference type="Proteomes" id="UP000005206">
    <property type="component" value="Chromosome 9"/>
</dbReference>
<feature type="signal peptide" evidence="3">
    <location>
        <begin position="1"/>
        <end position="21"/>
    </location>
</feature>
<feature type="region of interest" description="Disordered" evidence="2">
    <location>
        <begin position="48"/>
        <end position="70"/>
    </location>
</feature>
<keyword evidence="1" id="KW-0378">Hydrolase</keyword>
<evidence type="ECO:0000313" key="6">
    <source>
        <dbReference type="Proteomes" id="UP000005206"/>
    </source>
</evidence>
<dbReference type="GO" id="GO:0016798">
    <property type="term" value="F:hydrolase activity, acting on glycosyl bonds"/>
    <property type="evidence" value="ECO:0007669"/>
    <property type="project" value="InterPro"/>
</dbReference>
<dbReference type="RefSeq" id="XP_003043712.1">
    <property type="nucleotide sequence ID" value="XM_003043666.1"/>
</dbReference>
<dbReference type="KEGG" id="nhe:NECHADRAFT_84380"/>
<feature type="domain" description="CBM-cenC" evidence="4">
    <location>
        <begin position="121"/>
        <end position="262"/>
    </location>
</feature>
<sequence length="347" mass="36002">MVSQNVVAAIAAFSFFIGSSASPCIPNSSLSSAATTTSLAVIETGSTATGATSTTETASTDITSTTETASTDITSTTEAVSSTYATSSAEASSTALSTTAYISTTTLATTTTTVAEPEVTLLVNGGFDVSPASYSPWTIFSGAALGGSIGTDDTTVQGGARSLAIRSASSSAVVVAQVLDKTLLKADKEYKFSLWGQVSSSTGCSDGIYIWIDANNLSQDVGPRIHASGADLAGGWRYMEGSYTFTEAMLSGDDSIRVVIQARCSNSQKAWVDTAQLVEARPQTRFSVLDMAKVHGNCDGWFQEVRALLKRSINSGEELGASITINIDGEELVDIWGGYADKSQTHP</sequence>
<organism evidence="5 6">
    <name type="scientific">Fusarium vanettenii (strain ATCC MYA-4622 / CBS 123669 / FGSC 9596 / NRRL 45880 / 77-13-4)</name>
    <name type="common">Fusarium solani subsp. pisi</name>
    <dbReference type="NCBI Taxonomy" id="660122"/>
    <lineage>
        <taxon>Eukaryota</taxon>
        <taxon>Fungi</taxon>
        <taxon>Dikarya</taxon>
        <taxon>Ascomycota</taxon>
        <taxon>Pezizomycotina</taxon>
        <taxon>Sordariomycetes</taxon>
        <taxon>Hypocreomycetidae</taxon>
        <taxon>Hypocreales</taxon>
        <taxon>Nectriaceae</taxon>
        <taxon>Fusarium</taxon>
        <taxon>Fusarium solani species complex</taxon>
        <taxon>Fusarium vanettenii</taxon>
    </lineage>
</organism>
<evidence type="ECO:0000256" key="2">
    <source>
        <dbReference type="SAM" id="MobiDB-lite"/>
    </source>
</evidence>
<evidence type="ECO:0000313" key="5">
    <source>
        <dbReference type="EMBL" id="EEU37999.1"/>
    </source>
</evidence>
<proteinExistence type="predicted"/>
<keyword evidence="3" id="KW-0732">Signal</keyword>
<dbReference type="InterPro" id="IPR008979">
    <property type="entry name" value="Galactose-bd-like_sf"/>
</dbReference>
<dbReference type="STRING" id="660122.C7ZCY2"/>
<name>C7ZCY2_FUSV7</name>